<reference evidence="2 3" key="1">
    <citation type="journal article" date="2015" name="Genome Biol. Evol.">
        <title>Phylogenomic analyses indicate that early fungi evolved digesting cell walls of algal ancestors of land plants.</title>
        <authorList>
            <person name="Chang Y."/>
            <person name="Wang S."/>
            <person name="Sekimoto S."/>
            <person name="Aerts A.L."/>
            <person name="Choi C."/>
            <person name="Clum A."/>
            <person name="LaButti K.M."/>
            <person name="Lindquist E.A."/>
            <person name="Yee Ngan C."/>
            <person name="Ohm R.A."/>
            <person name="Salamov A.A."/>
            <person name="Grigoriev I.V."/>
            <person name="Spatafora J.W."/>
            <person name="Berbee M.L."/>
        </authorList>
    </citation>
    <scope>NUCLEOTIDE SEQUENCE [LARGE SCALE GENOMIC DNA]</scope>
    <source>
        <strain evidence="2 3">NRRL 28638</strain>
    </source>
</reference>
<feature type="signal peptide" evidence="1">
    <location>
        <begin position="1"/>
        <end position="22"/>
    </location>
</feature>
<evidence type="ECO:0000313" key="2">
    <source>
        <dbReference type="EMBL" id="KXN64773.1"/>
    </source>
</evidence>
<evidence type="ECO:0000256" key="1">
    <source>
        <dbReference type="SAM" id="SignalP"/>
    </source>
</evidence>
<accession>A0A137NPU7</accession>
<dbReference type="InterPro" id="IPR008922">
    <property type="entry name" value="Di-copper_centre_dom_sf"/>
</dbReference>
<dbReference type="Gene3D" id="1.10.1280.10">
    <property type="entry name" value="Di-copper center containing domain from catechol oxidase"/>
    <property type="match status" value="1"/>
</dbReference>
<protein>
    <submittedName>
        <fullName evidence="2">Uncharacterized protein</fullName>
    </submittedName>
</protein>
<dbReference type="SUPFAM" id="SSF48056">
    <property type="entry name" value="Di-copper centre-containing domain"/>
    <property type="match status" value="1"/>
</dbReference>
<dbReference type="AlphaFoldDB" id="A0A137NPU7"/>
<dbReference type="EMBL" id="KQ965187">
    <property type="protein sequence ID" value="KXN64773.1"/>
    <property type="molecule type" value="Genomic_DNA"/>
</dbReference>
<proteinExistence type="predicted"/>
<gene>
    <name evidence="2" type="ORF">CONCODRAFT_13952</name>
</gene>
<keyword evidence="1" id="KW-0732">Signal</keyword>
<sequence length="76" mass="8699">MKLTNLIHTFICLATGLQVTQGAQVMDKDTSVCTNPCTRKEVRELTPEEFINFIDAFKKLQMATPTLPQYFYLIID</sequence>
<keyword evidence="3" id="KW-1185">Reference proteome</keyword>
<organism evidence="2 3">
    <name type="scientific">Conidiobolus coronatus (strain ATCC 28846 / CBS 209.66 / NRRL 28638)</name>
    <name type="common">Delacroixia coronata</name>
    <dbReference type="NCBI Taxonomy" id="796925"/>
    <lineage>
        <taxon>Eukaryota</taxon>
        <taxon>Fungi</taxon>
        <taxon>Fungi incertae sedis</taxon>
        <taxon>Zoopagomycota</taxon>
        <taxon>Entomophthoromycotina</taxon>
        <taxon>Entomophthoromycetes</taxon>
        <taxon>Entomophthorales</taxon>
        <taxon>Ancylistaceae</taxon>
        <taxon>Conidiobolus</taxon>
    </lineage>
</organism>
<feature type="chain" id="PRO_5007293892" evidence="1">
    <location>
        <begin position="23"/>
        <end position="76"/>
    </location>
</feature>
<name>A0A137NPU7_CONC2</name>
<dbReference type="Proteomes" id="UP000070444">
    <property type="component" value="Unassembled WGS sequence"/>
</dbReference>
<evidence type="ECO:0000313" key="3">
    <source>
        <dbReference type="Proteomes" id="UP000070444"/>
    </source>
</evidence>